<organism evidence="1 2">
    <name type="scientific">Leptospira mayottensis</name>
    <dbReference type="NCBI Taxonomy" id="1137606"/>
    <lineage>
        <taxon>Bacteria</taxon>
        <taxon>Pseudomonadati</taxon>
        <taxon>Spirochaetota</taxon>
        <taxon>Spirochaetia</taxon>
        <taxon>Leptospirales</taxon>
        <taxon>Leptospiraceae</taxon>
        <taxon>Leptospira</taxon>
    </lineage>
</organism>
<geneLocation type="plasmid" evidence="2">
    <name>p_lmay_mdi222_tenre</name>
</geneLocation>
<accession>A0ABM6YEZ5</accession>
<reference evidence="1 2" key="1">
    <citation type="submission" date="2018-09" db="EMBL/GenBank/DDBJ databases">
        <title>Complete Genome sequences of three Leptospira mayottensis isolates obtained from Tenrecid mammals endemic to the Malagasy region.</title>
        <authorList>
            <person name="Cordonin C."/>
            <person name="Toty C."/>
        </authorList>
    </citation>
    <scope>NUCLEOTIDE SEQUENCE [LARGE SCALE GENOMIC DNA]</scope>
    <source>
        <strain evidence="1 2">MDI222</strain>
        <plasmid evidence="2">p_lmay_mdi222_tenre</plasmid>
    </source>
</reference>
<proteinExistence type="predicted"/>
<evidence type="ECO:0000313" key="1">
    <source>
        <dbReference type="EMBL" id="AXR66590.1"/>
    </source>
</evidence>
<dbReference type="Proteomes" id="UP000258889">
    <property type="component" value="Plasmid p_lmay_mdi222_tenre"/>
</dbReference>
<keyword evidence="1" id="KW-0614">Plasmid</keyword>
<sequence length="59" mass="6940">MDPINYLKINPIGEGASYYEVYDSRTDVIVYGHSSRTWCIDWVIEEHLRYIVKEGMKKG</sequence>
<gene>
    <name evidence="1" type="ORF">DQM28_20530</name>
</gene>
<evidence type="ECO:0000313" key="2">
    <source>
        <dbReference type="Proteomes" id="UP000258889"/>
    </source>
</evidence>
<protein>
    <submittedName>
        <fullName evidence="1">Uncharacterized protein</fullName>
    </submittedName>
</protein>
<name>A0ABM6YEZ5_9LEPT</name>
<keyword evidence="2" id="KW-1185">Reference proteome</keyword>
<dbReference type="EMBL" id="CP030146">
    <property type="protein sequence ID" value="AXR66590.1"/>
    <property type="molecule type" value="Genomic_DNA"/>
</dbReference>